<dbReference type="Pfam" id="PF04257">
    <property type="entry name" value="Exonuc_V_gamma"/>
    <property type="match status" value="1"/>
</dbReference>
<evidence type="ECO:0000259" key="10">
    <source>
        <dbReference type="Pfam" id="PF17946"/>
    </source>
</evidence>
<sequence>MNIGAGNGAPELTAGLSIIHSNHLEDLRQVAVRWICSHPLKPLENEIFLVQSNGMAQWLKLAMAANDGCGISAAIDFQLPARFLWSAYRTVLGEEETPYESAYDRERLTWRLLKLLPCLLEDDRFAPLKQFLADDDDLRKRYQLACYLADLYDQYQVYRADWLEDWAMGQDRWRNATGRVAPLPAGQSWQAELWRRIQADMRQPQRGTSRAELHQRFLQTLAALSTRPTGLPRRIIVFGICSMPKQTLEALQALSRCCQVLMFVHNPCRHYWADIIEDRELLRIETARHRRKAQVPADLDPEFLHQHVNPLLAAWGKQGRDYIGLLYGYDRPDAYRQNFAEIDLFQDFVAPDQAGHLLQQVQQAILDLQPLPAAGQEKPSVAPDDRSISFQLAHSRQREVEILQDQLLACFEQFPDLKPRDIIVMMPDIRAYAPHIEAVFGNLPPEDERYIPFTIADQPERASLPVLAALEKLLHLPDLRITVGDIMDLLEVPALRDRFALAEADLPRLHSWIEGAGIRWGLSSDHRQSFDLPSGLEQNTWLFGLRRMLLGYAVGTSVPWRQIAPYDEIGGLEAALVGPLAAMLEQLEKYWQLLLNPATADEWCQRILDLSKAFFTPAGSRDQLTLRRLEEVLDQWLNACTDAELDGPLILPVVRSAILSALTDASISQRFLAGMVNFGTLMPMRAIPFKVVCLLGMNDGEYPRSRLAPDFDLMAAPGHYRPGDRSRREDDRYLFLEALLSAREKLYISYIGKSVRDNSPCVPSVLVGQLRDYLASGWAAAGDPESGDRLLAQLTCQHPLQPFSRTYFQPARAPGLFTYAHEWRKIFDTAKEPKTTPSLGPPQFESRLTLEQLIRFLKKPVQSFFNQRLNVHFEDIPVTTLDQEPFVLDHLAPFGLGVKLLAAGLAADPKESAAAVEQAVQHMRLTGELPMHGFGERAAAELARPVEQMLAHYLRLRERFPHKARTVEIDLAVDLDNCGDTSLQDWLTDLYQVDPADAPSPSESYARWHFYPHTTLDKKGQFFRLDSLIPPWVHHLAGCAQGLHLTSYLVAPDGLVGLPPLDREPARQMIQTIIANWWSGLQDPLPVAAKTALAYLRAEPDADPEKAVRAARNAYQGNAYNFSGELGYSPYLKRVYPDFEAIWQAEDNRFTVLAEALYAPMVQSYMQEH</sequence>
<evidence type="ECO:0000313" key="11">
    <source>
        <dbReference type="EMBL" id="BBO80406.1"/>
    </source>
</evidence>
<keyword evidence="9" id="KW-0234">DNA repair</keyword>
<keyword evidence="7" id="KW-0067">ATP-binding</keyword>
<dbReference type="RefSeq" id="WP_155321374.1">
    <property type="nucleotide sequence ID" value="NZ_AP021876.1"/>
</dbReference>
<dbReference type="GO" id="GO:0006281">
    <property type="term" value="P:DNA repair"/>
    <property type="evidence" value="ECO:0007669"/>
    <property type="project" value="UniProtKB-KW"/>
</dbReference>
<protein>
    <submittedName>
        <fullName evidence="11">RecBCD enzyme subunit RecC</fullName>
    </submittedName>
</protein>
<keyword evidence="3" id="KW-0227">DNA damage</keyword>
<dbReference type="AlphaFoldDB" id="A0A5K7ZHE6"/>
<dbReference type="PIRSF" id="PIRSF000980">
    <property type="entry name" value="RecC"/>
    <property type="match status" value="1"/>
</dbReference>
<dbReference type="GO" id="GO:0004386">
    <property type="term" value="F:helicase activity"/>
    <property type="evidence" value="ECO:0007669"/>
    <property type="project" value="UniProtKB-KW"/>
</dbReference>
<dbReference type="HAMAP" id="MF_01486">
    <property type="entry name" value="RecC"/>
    <property type="match status" value="1"/>
</dbReference>
<dbReference type="Gene3D" id="3.40.50.10930">
    <property type="match status" value="1"/>
</dbReference>
<accession>A0A5K7ZHE6</accession>
<dbReference type="InterPro" id="IPR013986">
    <property type="entry name" value="DExx_box_DNA_helicase_dom_sf"/>
</dbReference>
<dbReference type="InterPro" id="IPR011335">
    <property type="entry name" value="Restrct_endonuc-II-like"/>
</dbReference>
<dbReference type="NCBIfam" id="TIGR01450">
    <property type="entry name" value="recC"/>
    <property type="match status" value="1"/>
</dbReference>
<feature type="domain" description="RecC C-terminal" evidence="10">
    <location>
        <begin position="846"/>
        <end position="1098"/>
    </location>
</feature>
<dbReference type="InterPro" id="IPR006697">
    <property type="entry name" value="RecC"/>
</dbReference>
<gene>
    <name evidence="11" type="primary">recC</name>
    <name evidence="11" type="ORF">DSCO28_09720</name>
</gene>
<reference evidence="11 12" key="1">
    <citation type="submission" date="2019-11" db="EMBL/GenBank/DDBJ databases">
        <title>Comparative genomics of hydrocarbon-degrading Desulfosarcina strains.</title>
        <authorList>
            <person name="Watanabe M."/>
            <person name="Kojima H."/>
            <person name="Fukui M."/>
        </authorList>
    </citation>
    <scope>NUCLEOTIDE SEQUENCE [LARGE SCALE GENOMIC DNA]</scope>
    <source>
        <strain evidence="11 12">28bB2T</strain>
    </source>
</reference>
<dbReference type="Pfam" id="PF17946">
    <property type="entry name" value="RecC_C"/>
    <property type="match status" value="1"/>
</dbReference>
<dbReference type="SUPFAM" id="SSF52540">
    <property type="entry name" value="P-loop containing nucleoside triphosphate hydrolases"/>
    <property type="match status" value="2"/>
</dbReference>
<proteinExistence type="inferred from homology"/>
<evidence type="ECO:0000256" key="2">
    <source>
        <dbReference type="ARBA" id="ARBA00022741"/>
    </source>
</evidence>
<evidence type="ECO:0000256" key="5">
    <source>
        <dbReference type="ARBA" id="ARBA00022806"/>
    </source>
</evidence>
<evidence type="ECO:0000256" key="6">
    <source>
        <dbReference type="ARBA" id="ARBA00022839"/>
    </source>
</evidence>
<evidence type="ECO:0000256" key="1">
    <source>
        <dbReference type="ARBA" id="ARBA00022722"/>
    </source>
</evidence>
<keyword evidence="1" id="KW-0540">Nuclease</keyword>
<organism evidence="11 12">
    <name type="scientific">Desulfosarcina ovata subsp. sediminis</name>
    <dbReference type="NCBI Taxonomy" id="885957"/>
    <lineage>
        <taxon>Bacteria</taxon>
        <taxon>Pseudomonadati</taxon>
        <taxon>Thermodesulfobacteriota</taxon>
        <taxon>Desulfobacteria</taxon>
        <taxon>Desulfobacterales</taxon>
        <taxon>Desulfosarcinaceae</taxon>
        <taxon>Desulfosarcina</taxon>
    </lineage>
</organism>
<dbReference type="PANTHER" id="PTHR30591">
    <property type="entry name" value="RECBCD ENZYME SUBUNIT RECC"/>
    <property type="match status" value="1"/>
</dbReference>
<evidence type="ECO:0000313" key="12">
    <source>
        <dbReference type="Proteomes" id="UP000425960"/>
    </source>
</evidence>
<dbReference type="SUPFAM" id="SSF52980">
    <property type="entry name" value="Restriction endonuclease-like"/>
    <property type="match status" value="1"/>
</dbReference>
<dbReference type="Gene3D" id="1.10.10.160">
    <property type="match status" value="1"/>
</dbReference>
<dbReference type="PANTHER" id="PTHR30591:SF1">
    <property type="entry name" value="RECBCD ENZYME SUBUNIT RECC"/>
    <property type="match status" value="1"/>
</dbReference>
<dbReference type="InterPro" id="IPR027417">
    <property type="entry name" value="P-loop_NTPase"/>
</dbReference>
<evidence type="ECO:0000256" key="7">
    <source>
        <dbReference type="ARBA" id="ARBA00022840"/>
    </source>
</evidence>
<dbReference type="Gene3D" id="3.40.50.300">
    <property type="entry name" value="P-loop containing nucleotide triphosphate hydrolases"/>
    <property type="match status" value="2"/>
</dbReference>
<dbReference type="InterPro" id="IPR041500">
    <property type="entry name" value="RecC_C"/>
</dbReference>
<dbReference type="GO" id="GO:0006310">
    <property type="term" value="P:DNA recombination"/>
    <property type="evidence" value="ECO:0007669"/>
    <property type="project" value="TreeGrafter"/>
</dbReference>
<dbReference type="GO" id="GO:0009338">
    <property type="term" value="C:exodeoxyribonuclease V complex"/>
    <property type="evidence" value="ECO:0007669"/>
    <property type="project" value="InterPro"/>
</dbReference>
<dbReference type="Gene3D" id="1.10.10.990">
    <property type="match status" value="1"/>
</dbReference>
<keyword evidence="8" id="KW-0238">DNA-binding</keyword>
<evidence type="ECO:0000256" key="8">
    <source>
        <dbReference type="ARBA" id="ARBA00023125"/>
    </source>
</evidence>
<keyword evidence="6" id="KW-0269">Exonuclease</keyword>
<dbReference type="GO" id="GO:0005524">
    <property type="term" value="F:ATP binding"/>
    <property type="evidence" value="ECO:0007669"/>
    <property type="project" value="UniProtKB-KW"/>
</dbReference>
<dbReference type="Proteomes" id="UP000425960">
    <property type="component" value="Chromosome"/>
</dbReference>
<dbReference type="GO" id="GO:0008854">
    <property type="term" value="F:exodeoxyribonuclease V activity"/>
    <property type="evidence" value="ECO:0007669"/>
    <property type="project" value="InterPro"/>
</dbReference>
<keyword evidence="2" id="KW-0547">Nucleotide-binding</keyword>
<name>A0A5K7ZHE6_9BACT</name>
<keyword evidence="4" id="KW-0378">Hydrolase</keyword>
<evidence type="ECO:0000256" key="4">
    <source>
        <dbReference type="ARBA" id="ARBA00022801"/>
    </source>
</evidence>
<keyword evidence="5" id="KW-0347">Helicase</keyword>
<evidence type="ECO:0000256" key="3">
    <source>
        <dbReference type="ARBA" id="ARBA00022763"/>
    </source>
</evidence>
<dbReference type="GO" id="GO:0003677">
    <property type="term" value="F:DNA binding"/>
    <property type="evidence" value="ECO:0007669"/>
    <property type="project" value="UniProtKB-KW"/>
</dbReference>
<evidence type="ECO:0000256" key="9">
    <source>
        <dbReference type="ARBA" id="ARBA00023204"/>
    </source>
</evidence>
<dbReference type="KEGG" id="dov:DSCO28_09720"/>
<dbReference type="EMBL" id="AP021876">
    <property type="protein sequence ID" value="BBO80406.1"/>
    <property type="molecule type" value="Genomic_DNA"/>
</dbReference>